<gene>
    <name evidence="2" type="ORF">HNQ51_000666</name>
</gene>
<feature type="transmembrane region" description="Helical" evidence="1">
    <location>
        <begin position="80"/>
        <end position="99"/>
    </location>
</feature>
<keyword evidence="1" id="KW-0812">Transmembrane</keyword>
<comment type="caution">
    <text evidence="2">The sequence shown here is derived from an EMBL/GenBank/DDBJ whole genome shotgun (WGS) entry which is preliminary data.</text>
</comment>
<dbReference type="AlphaFoldDB" id="A0A840S0R9"/>
<dbReference type="OrthoDB" id="8905149at2"/>
<keyword evidence="1" id="KW-1133">Transmembrane helix</keyword>
<proteinExistence type="predicted"/>
<evidence type="ECO:0000313" key="3">
    <source>
        <dbReference type="Proteomes" id="UP000554837"/>
    </source>
</evidence>
<sequence>MSTLNFALTLALAAIGPVLAISYLRPILLRLLQSQCQGQTDSADFWVRSAYVLAVCGTLLLALSFGAYRQDTLEALERALWLVAAGTFGTVAFITRQVWGPVRLAQHQQQLALQREQMESAKAQRAGAV</sequence>
<feature type="transmembrane region" description="Helical" evidence="1">
    <location>
        <begin position="50"/>
        <end position="68"/>
    </location>
</feature>
<accession>A0A840S0R9</accession>
<keyword evidence="1" id="KW-0472">Membrane</keyword>
<organism evidence="2 3">
    <name type="scientific">Inhella inkyongensis</name>
    <dbReference type="NCBI Taxonomy" id="392593"/>
    <lineage>
        <taxon>Bacteria</taxon>
        <taxon>Pseudomonadati</taxon>
        <taxon>Pseudomonadota</taxon>
        <taxon>Betaproteobacteria</taxon>
        <taxon>Burkholderiales</taxon>
        <taxon>Sphaerotilaceae</taxon>
        <taxon>Inhella</taxon>
    </lineage>
</organism>
<name>A0A840S0R9_9BURK</name>
<reference evidence="2 3" key="1">
    <citation type="submission" date="2020-08" db="EMBL/GenBank/DDBJ databases">
        <title>Genomic Encyclopedia of Type Strains, Phase IV (KMG-IV): sequencing the most valuable type-strain genomes for metagenomic binning, comparative biology and taxonomic classification.</title>
        <authorList>
            <person name="Goeker M."/>
        </authorList>
    </citation>
    <scope>NUCLEOTIDE SEQUENCE [LARGE SCALE GENOMIC DNA]</scope>
    <source>
        <strain evidence="2 3">DSM 23958</strain>
    </source>
</reference>
<protein>
    <submittedName>
        <fullName evidence="2">Type III secretory pathway component EscS</fullName>
    </submittedName>
</protein>
<dbReference type="Proteomes" id="UP000554837">
    <property type="component" value="Unassembled WGS sequence"/>
</dbReference>
<dbReference type="RefSeq" id="WP_138857566.1">
    <property type="nucleotide sequence ID" value="NZ_CP040709.1"/>
</dbReference>
<evidence type="ECO:0000256" key="1">
    <source>
        <dbReference type="SAM" id="Phobius"/>
    </source>
</evidence>
<keyword evidence="3" id="KW-1185">Reference proteome</keyword>
<evidence type="ECO:0000313" key="2">
    <source>
        <dbReference type="EMBL" id="MBB5203373.1"/>
    </source>
</evidence>
<dbReference type="EMBL" id="JACHHO010000001">
    <property type="protein sequence ID" value="MBB5203373.1"/>
    <property type="molecule type" value="Genomic_DNA"/>
</dbReference>